<dbReference type="Proteomes" id="UP000037460">
    <property type="component" value="Unassembled WGS sequence"/>
</dbReference>
<dbReference type="GO" id="GO:0046872">
    <property type="term" value="F:metal ion binding"/>
    <property type="evidence" value="ECO:0007669"/>
    <property type="project" value="UniProtKB-KW"/>
</dbReference>
<reference evidence="5" key="1">
    <citation type="journal article" date="2015" name="PLoS Genet.">
        <title>Genome Sequence and Transcriptome Analyses of Chrysochromulina tobin: Metabolic Tools for Enhanced Algal Fitness in the Prominent Order Prymnesiales (Haptophyceae).</title>
        <authorList>
            <person name="Hovde B.T."/>
            <person name="Deodato C.R."/>
            <person name="Hunsperger H.M."/>
            <person name="Ryken S.A."/>
            <person name="Yost W."/>
            <person name="Jha R.K."/>
            <person name="Patterson J."/>
            <person name="Monnat R.J. Jr."/>
            <person name="Barlow S.B."/>
            <person name="Starkenburg S.R."/>
            <person name="Cattolico R.A."/>
        </authorList>
    </citation>
    <scope>NUCLEOTIDE SEQUENCE</scope>
    <source>
        <strain evidence="5">CCMP291</strain>
    </source>
</reference>
<comment type="caution">
    <text evidence="4">The sequence shown here is derived from an EMBL/GenBank/DDBJ whole genome shotgun (WGS) entry which is preliminary data.</text>
</comment>
<dbReference type="Pfam" id="PF00459">
    <property type="entry name" value="Inositol_P"/>
    <property type="match status" value="1"/>
</dbReference>
<evidence type="ECO:0000256" key="3">
    <source>
        <dbReference type="SAM" id="MobiDB-lite"/>
    </source>
</evidence>
<proteinExistence type="inferred from homology"/>
<dbReference type="PANTHER" id="PTHR20854:SF4">
    <property type="entry name" value="INOSITOL-1-MONOPHOSPHATASE-RELATED"/>
    <property type="match status" value="1"/>
</dbReference>
<evidence type="ECO:0000313" key="4">
    <source>
        <dbReference type="EMBL" id="KOO29048.1"/>
    </source>
</evidence>
<dbReference type="AlphaFoldDB" id="A0A0M0JS65"/>
<feature type="region of interest" description="Disordered" evidence="3">
    <location>
        <begin position="277"/>
        <end position="316"/>
    </location>
</feature>
<dbReference type="OrthoDB" id="270728at2759"/>
<dbReference type="GO" id="GO:0007165">
    <property type="term" value="P:signal transduction"/>
    <property type="evidence" value="ECO:0007669"/>
    <property type="project" value="TreeGrafter"/>
</dbReference>
<protein>
    <submittedName>
        <fullName evidence="4">Uncharacterized protein</fullName>
    </submittedName>
</protein>
<comment type="similarity">
    <text evidence="1">Belongs to the inositol monophosphatase superfamily.</text>
</comment>
<dbReference type="GO" id="GO:0006020">
    <property type="term" value="P:inositol metabolic process"/>
    <property type="evidence" value="ECO:0007669"/>
    <property type="project" value="TreeGrafter"/>
</dbReference>
<dbReference type="InterPro" id="IPR000760">
    <property type="entry name" value="Inositol_monophosphatase-like"/>
</dbReference>
<keyword evidence="2" id="KW-0479">Metal-binding</keyword>
<feature type="region of interest" description="Disordered" evidence="3">
    <location>
        <begin position="150"/>
        <end position="170"/>
    </location>
</feature>
<evidence type="ECO:0000256" key="1">
    <source>
        <dbReference type="ARBA" id="ARBA00009759"/>
    </source>
</evidence>
<feature type="binding site" evidence="2">
    <location>
        <position position="252"/>
    </location>
    <ligand>
        <name>Mg(2+)</name>
        <dbReference type="ChEBI" id="CHEBI:18420"/>
        <label>1</label>
        <note>catalytic</note>
    </ligand>
</feature>
<gene>
    <name evidence="4" type="ORF">Ctob_003885</name>
</gene>
<keyword evidence="2" id="KW-0460">Magnesium</keyword>
<evidence type="ECO:0000313" key="5">
    <source>
        <dbReference type="Proteomes" id="UP000037460"/>
    </source>
</evidence>
<name>A0A0M0JS65_9EUKA</name>
<sequence>MPAIAASSARMSAPSASAPDDAAEALALYQRLKQDAEDTPLGRALKRVLGVCRDALRLYGPDGVVVSFNGGQDAVVMCADLLLCPAATGYMTNSRFSTFKFVDDACPPQRLLSKRLVPDALVPDGAHDGAHDYDSVVASLTVQVPGQVRAPSPVRVPTRTAGSGPRMSAAEPAVPVEPWTLCVDDAELGAVLRVAEEAGRAAATMVKARLGADVVKTKASRGDLLTEVDGAAERLIEARVRAAFPTHAFLGEESVAAGAKASAEAIAAAMDAAFDGMGGGAASEAQSSGSGSGSPEKKKKSTGGGGLKPREDLYTQ</sequence>
<accession>A0A0M0JS65</accession>
<comment type="cofactor">
    <cofactor evidence="2">
        <name>Mg(2+)</name>
        <dbReference type="ChEBI" id="CHEBI:18420"/>
    </cofactor>
</comment>
<dbReference type="SUPFAM" id="SSF56655">
    <property type="entry name" value="Carbohydrate phosphatase"/>
    <property type="match status" value="1"/>
</dbReference>
<keyword evidence="5" id="KW-1185">Reference proteome</keyword>
<dbReference type="GO" id="GO:0008934">
    <property type="term" value="F:inositol monophosphate 1-phosphatase activity"/>
    <property type="evidence" value="ECO:0007669"/>
    <property type="project" value="TreeGrafter"/>
</dbReference>
<dbReference type="PANTHER" id="PTHR20854">
    <property type="entry name" value="INOSITOL MONOPHOSPHATASE"/>
    <property type="match status" value="1"/>
</dbReference>
<evidence type="ECO:0000256" key="2">
    <source>
        <dbReference type="PIRSR" id="PIRSR600760-2"/>
    </source>
</evidence>
<dbReference type="Gene3D" id="3.30.540.10">
    <property type="entry name" value="Fructose-1,6-Bisphosphatase, subunit A, domain 1"/>
    <property type="match status" value="1"/>
</dbReference>
<dbReference type="PRINTS" id="PR00377">
    <property type="entry name" value="IMPHPHTASES"/>
</dbReference>
<dbReference type="EMBL" id="JWZX01002472">
    <property type="protein sequence ID" value="KOO29048.1"/>
    <property type="molecule type" value="Genomic_DNA"/>
</dbReference>
<organism evidence="4 5">
    <name type="scientific">Chrysochromulina tobinii</name>
    <dbReference type="NCBI Taxonomy" id="1460289"/>
    <lineage>
        <taxon>Eukaryota</taxon>
        <taxon>Haptista</taxon>
        <taxon>Haptophyta</taxon>
        <taxon>Prymnesiophyceae</taxon>
        <taxon>Prymnesiales</taxon>
        <taxon>Chrysochromulinaceae</taxon>
        <taxon>Chrysochromulina</taxon>
    </lineage>
</organism>